<name>A0A7J0ENE3_9ERIC</name>
<comment type="caution">
    <text evidence="1">The sequence shown here is derived from an EMBL/GenBank/DDBJ whole genome shotgun (WGS) entry which is preliminary data.</text>
</comment>
<protein>
    <submittedName>
        <fullName evidence="1">Structural maintenance of chromosome 3</fullName>
    </submittedName>
</protein>
<dbReference type="Proteomes" id="UP000585474">
    <property type="component" value="Unassembled WGS sequence"/>
</dbReference>
<evidence type="ECO:0000313" key="2">
    <source>
        <dbReference type="Proteomes" id="UP000585474"/>
    </source>
</evidence>
<accession>A0A7J0ENE3</accession>
<proteinExistence type="predicted"/>
<reference evidence="1 2" key="1">
    <citation type="submission" date="2019-07" db="EMBL/GenBank/DDBJ databases">
        <title>De Novo Assembly of kiwifruit Actinidia rufa.</title>
        <authorList>
            <person name="Sugita-Konishi S."/>
            <person name="Sato K."/>
            <person name="Mori E."/>
            <person name="Abe Y."/>
            <person name="Kisaki G."/>
            <person name="Hamano K."/>
            <person name="Suezawa K."/>
            <person name="Otani M."/>
            <person name="Fukuda T."/>
            <person name="Manabe T."/>
            <person name="Gomi K."/>
            <person name="Tabuchi M."/>
            <person name="Akimitsu K."/>
            <person name="Kataoka I."/>
        </authorList>
    </citation>
    <scope>NUCLEOTIDE SEQUENCE [LARGE SCALE GENOMIC DNA]</scope>
    <source>
        <strain evidence="2">cv. Fuchu</strain>
    </source>
</reference>
<dbReference type="EMBL" id="BJWL01000005">
    <property type="protein sequence ID" value="GFY87842.1"/>
    <property type="molecule type" value="Genomic_DNA"/>
</dbReference>
<keyword evidence="2" id="KW-1185">Reference proteome</keyword>
<dbReference type="AlphaFoldDB" id="A0A7J0ENE3"/>
<gene>
    <name evidence="1" type="ORF">Acr_05g0014810</name>
</gene>
<evidence type="ECO:0000313" key="1">
    <source>
        <dbReference type="EMBL" id="GFY87842.1"/>
    </source>
</evidence>
<dbReference type="OrthoDB" id="5575062at2759"/>
<sequence length="131" mass="14990">MVVGYQPSRRGTTRLAAYSLTQQTVLRESTSGYRLLGDKIAVAPKHAPELDYNRRTVVLSELGRLSIICRVSPYRSIAKTTAVETEIFRHEFAKVRVELEPWEKQLIEHKGKLDVACTESNCLNEKWMLKI</sequence>
<organism evidence="1 2">
    <name type="scientific">Actinidia rufa</name>
    <dbReference type="NCBI Taxonomy" id="165716"/>
    <lineage>
        <taxon>Eukaryota</taxon>
        <taxon>Viridiplantae</taxon>
        <taxon>Streptophyta</taxon>
        <taxon>Embryophyta</taxon>
        <taxon>Tracheophyta</taxon>
        <taxon>Spermatophyta</taxon>
        <taxon>Magnoliopsida</taxon>
        <taxon>eudicotyledons</taxon>
        <taxon>Gunneridae</taxon>
        <taxon>Pentapetalae</taxon>
        <taxon>asterids</taxon>
        <taxon>Ericales</taxon>
        <taxon>Actinidiaceae</taxon>
        <taxon>Actinidia</taxon>
    </lineage>
</organism>